<dbReference type="RefSeq" id="WP_341839547.1">
    <property type="nucleotide sequence ID" value="NZ_CP149792.1"/>
</dbReference>
<reference evidence="5 6" key="1">
    <citation type="submission" date="2024-03" db="EMBL/GenBank/DDBJ databases">
        <title>Chitinophaga caseinilytica sp. nov., a casein hydrolysing bacterium isolated from forest soil.</title>
        <authorList>
            <person name="Lee D.S."/>
            <person name="Han D.M."/>
            <person name="Baek J.H."/>
            <person name="Choi D.G."/>
            <person name="Jeon J.H."/>
            <person name="Jeon C.O."/>
        </authorList>
    </citation>
    <scope>NUCLEOTIDE SEQUENCE [LARGE SCALE GENOMIC DNA]</scope>
    <source>
        <strain evidence="5 6">KACC 19118</strain>
    </source>
</reference>
<dbReference type="PANTHER" id="PTHR33204">
    <property type="entry name" value="TRANSCRIPTIONAL REGULATOR, MARR FAMILY"/>
    <property type="match status" value="1"/>
</dbReference>
<sequence>MYTRKIEEDLDCGLYLAMKVLGGKWKCCILDAIHRGMTRPSLITKYIREASQRVIEMQLAELLQFGVVEKTVENELAYPKKSEYRLTALGESLLPILSQIDGWGLRHADIIKERLSEPEVN</sequence>
<protein>
    <submittedName>
        <fullName evidence="5">Helix-turn-helix domain-containing protein</fullName>
    </submittedName>
</protein>
<feature type="domain" description="HTH hxlR-type" evidence="4">
    <location>
        <begin position="12"/>
        <end position="112"/>
    </location>
</feature>
<name>A0ABZ2Z0D7_9BACT</name>
<keyword evidence="1" id="KW-0805">Transcription regulation</keyword>
<dbReference type="Gene3D" id="1.10.10.10">
    <property type="entry name" value="Winged helix-like DNA-binding domain superfamily/Winged helix DNA-binding domain"/>
    <property type="match status" value="1"/>
</dbReference>
<dbReference type="InterPro" id="IPR036388">
    <property type="entry name" value="WH-like_DNA-bd_sf"/>
</dbReference>
<dbReference type="PROSITE" id="PS51118">
    <property type="entry name" value="HTH_HXLR"/>
    <property type="match status" value="1"/>
</dbReference>
<evidence type="ECO:0000256" key="3">
    <source>
        <dbReference type="ARBA" id="ARBA00023163"/>
    </source>
</evidence>
<evidence type="ECO:0000256" key="1">
    <source>
        <dbReference type="ARBA" id="ARBA00023015"/>
    </source>
</evidence>
<keyword evidence="2" id="KW-0238">DNA-binding</keyword>
<keyword evidence="3" id="KW-0804">Transcription</keyword>
<proteinExistence type="predicted"/>
<dbReference type="PANTHER" id="PTHR33204:SF38">
    <property type="entry name" value="HTH-TYPE TRANSCRIPTIONAL ACTIVATOR HXLR"/>
    <property type="match status" value="1"/>
</dbReference>
<evidence type="ECO:0000256" key="2">
    <source>
        <dbReference type="ARBA" id="ARBA00023125"/>
    </source>
</evidence>
<organism evidence="5 6">
    <name type="scientific">Chitinophaga caseinilytica</name>
    <dbReference type="NCBI Taxonomy" id="2267521"/>
    <lineage>
        <taxon>Bacteria</taxon>
        <taxon>Pseudomonadati</taxon>
        <taxon>Bacteroidota</taxon>
        <taxon>Chitinophagia</taxon>
        <taxon>Chitinophagales</taxon>
        <taxon>Chitinophagaceae</taxon>
        <taxon>Chitinophaga</taxon>
    </lineage>
</organism>
<evidence type="ECO:0000313" key="5">
    <source>
        <dbReference type="EMBL" id="WZN44782.1"/>
    </source>
</evidence>
<accession>A0ABZ2Z0D7</accession>
<evidence type="ECO:0000259" key="4">
    <source>
        <dbReference type="PROSITE" id="PS51118"/>
    </source>
</evidence>
<evidence type="ECO:0000313" key="6">
    <source>
        <dbReference type="Proteomes" id="UP001449657"/>
    </source>
</evidence>
<dbReference type="InterPro" id="IPR036390">
    <property type="entry name" value="WH_DNA-bd_sf"/>
</dbReference>
<gene>
    <name evidence="5" type="ORF">WJU22_17950</name>
</gene>
<dbReference type="Proteomes" id="UP001449657">
    <property type="component" value="Chromosome"/>
</dbReference>
<dbReference type="SUPFAM" id="SSF46785">
    <property type="entry name" value="Winged helix' DNA-binding domain"/>
    <property type="match status" value="1"/>
</dbReference>
<dbReference type="EMBL" id="CP150096">
    <property type="protein sequence ID" value="WZN44782.1"/>
    <property type="molecule type" value="Genomic_DNA"/>
</dbReference>
<dbReference type="Pfam" id="PF01638">
    <property type="entry name" value="HxlR"/>
    <property type="match status" value="1"/>
</dbReference>
<keyword evidence="6" id="KW-1185">Reference proteome</keyword>
<dbReference type="InterPro" id="IPR002577">
    <property type="entry name" value="HTH_HxlR"/>
</dbReference>